<protein>
    <submittedName>
        <fullName evidence="8">Osmoprotectant ABC permease</fullName>
    </submittedName>
</protein>
<feature type="transmembrane region" description="Helical" evidence="6">
    <location>
        <begin position="75"/>
        <end position="95"/>
    </location>
</feature>
<sequence length="220" mass="23548">MNWVWDNTDAIVRLTVEHIWLSAIPIVLGGLLSLPIGWLAHRFTRLRGLILSVVGILYTIPSLALFVLIPPLFGLPFLSPLNVLIALVVYAVAIMSRNAADAFSSIDPAALRAATAVGYGPWQRFFQVELPLAGPVLVAGLRVVAVSTVSLVTVGVLVGVQSLGYFFTDGFQRRIEAEILTGIVMTVFVAALFDAALVLAGRLGMPWARLAMARAGQAVS</sequence>
<name>A0A2L2BQ73_9MICO</name>
<proteinExistence type="inferred from homology"/>
<reference evidence="8 9" key="1">
    <citation type="submission" date="2018-02" db="EMBL/GenBank/DDBJ databases">
        <title>Complete genome of the streamlined marine actinobacterium Pontimonas salivibrio CL-TW6 adapted to coastal planktonic lifestype.</title>
        <authorList>
            <person name="Cho B.C."/>
            <person name="Hardies S.C."/>
            <person name="Jang G.I."/>
            <person name="Hwang C.Y."/>
        </authorList>
    </citation>
    <scope>NUCLEOTIDE SEQUENCE [LARGE SCALE GENOMIC DNA]</scope>
    <source>
        <strain evidence="8 9">CL-TW6</strain>
    </source>
</reference>
<comment type="subcellular location">
    <subcellularLocation>
        <location evidence="6">Cell membrane</location>
        <topology evidence="6">Multi-pass membrane protein</topology>
    </subcellularLocation>
    <subcellularLocation>
        <location evidence="1">Membrane</location>
        <topology evidence="1">Multi-pass membrane protein</topology>
    </subcellularLocation>
</comment>
<keyword evidence="4 6" id="KW-1133">Transmembrane helix</keyword>
<feature type="transmembrane region" description="Helical" evidence="6">
    <location>
        <begin position="20"/>
        <end position="41"/>
    </location>
</feature>
<dbReference type="PANTHER" id="PTHR30177">
    <property type="entry name" value="GLYCINE BETAINE/L-PROLINE TRANSPORT SYSTEM PERMEASE PROTEIN PROW"/>
    <property type="match status" value="1"/>
</dbReference>
<dbReference type="InterPro" id="IPR051204">
    <property type="entry name" value="ABC_transp_perm/SBD"/>
</dbReference>
<evidence type="ECO:0000256" key="4">
    <source>
        <dbReference type="ARBA" id="ARBA00022989"/>
    </source>
</evidence>
<dbReference type="Proteomes" id="UP000243077">
    <property type="component" value="Chromosome"/>
</dbReference>
<keyword evidence="2 6" id="KW-0813">Transport</keyword>
<evidence type="ECO:0000256" key="6">
    <source>
        <dbReference type="RuleBase" id="RU363032"/>
    </source>
</evidence>
<dbReference type="CDD" id="cd06261">
    <property type="entry name" value="TM_PBP2"/>
    <property type="match status" value="1"/>
</dbReference>
<dbReference type="GO" id="GO:0031460">
    <property type="term" value="P:glycine betaine transport"/>
    <property type="evidence" value="ECO:0007669"/>
    <property type="project" value="TreeGrafter"/>
</dbReference>
<dbReference type="Gene3D" id="1.10.3720.10">
    <property type="entry name" value="MetI-like"/>
    <property type="match status" value="1"/>
</dbReference>
<keyword evidence="5 6" id="KW-0472">Membrane</keyword>
<evidence type="ECO:0000256" key="3">
    <source>
        <dbReference type="ARBA" id="ARBA00022692"/>
    </source>
</evidence>
<dbReference type="OrthoDB" id="3233284at2"/>
<feature type="transmembrane region" description="Helical" evidence="6">
    <location>
        <begin position="143"/>
        <end position="167"/>
    </location>
</feature>
<dbReference type="AlphaFoldDB" id="A0A2L2BQ73"/>
<evidence type="ECO:0000256" key="2">
    <source>
        <dbReference type="ARBA" id="ARBA00022448"/>
    </source>
</evidence>
<evidence type="ECO:0000259" key="7">
    <source>
        <dbReference type="PROSITE" id="PS50928"/>
    </source>
</evidence>
<dbReference type="InterPro" id="IPR035906">
    <property type="entry name" value="MetI-like_sf"/>
</dbReference>
<feature type="transmembrane region" description="Helical" evidence="6">
    <location>
        <begin position="179"/>
        <end position="200"/>
    </location>
</feature>
<dbReference type="EMBL" id="CP026923">
    <property type="protein sequence ID" value="AVG23762.1"/>
    <property type="molecule type" value="Genomic_DNA"/>
</dbReference>
<dbReference type="GO" id="GO:0055085">
    <property type="term" value="P:transmembrane transport"/>
    <property type="evidence" value="ECO:0007669"/>
    <property type="project" value="InterPro"/>
</dbReference>
<dbReference type="PANTHER" id="PTHR30177:SF4">
    <property type="entry name" value="OSMOPROTECTANT IMPORT PERMEASE PROTEIN OSMW"/>
    <property type="match status" value="1"/>
</dbReference>
<comment type="similarity">
    <text evidence="6">Belongs to the binding-protein-dependent transport system permease family.</text>
</comment>
<dbReference type="GO" id="GO:0005886">
    <property type="term" value="C:plasma membrane"/>
    <property type="evidence" value="ECO:0007669"/>
    <property type="project" value="UniProtKB-SubCell"/>
</dbReference>
<dbReference type="Pfam" id="PF00528">
    <property type="entry name" value="BPD_transp_1"/>
    <property type="match status" value="1"/>
</dbReference>
<dbReference type="InterPro" id="IPR000515">
    <property type="entry name" value="MetI-like"/>
</dbReference>
<gene>
    <name evidence="8" type="ORF">C3B54_11783</name>
</gene>
<organism evidence="8 9">
    <name type="scientific">Pontimonas salivibrio</name>
    <dbReference type="NCBI Taxonomy" id="1159327"/>
    <lineage>
        <taxon>Bacteria</taxon>
        <taxon>Bacillati</taxon>
        <taxon>Actinomycetota</taxon>
        <taxon>Actinomycetes</taxon>
        <taxon>Micrococcales</taxon>
        <taxon>Microbacteriaceae</taxon>
        <taxon>Pontimonas</taxon>
    </lineage>
</organism>
<keyword evidence="9" id="KW-1185">Reference proteome</keyword>
<keyword evidence="3 6" id="KW-0812">Transmembrane</keyword>
<evidence type="ECO:0000256" key="1">
    <source>
        <dbReference type="ARBA" id="ARBA00004141"/>
    </source>
</evidence>
<evidence type="ECO:0000256" key="5">
    <source>
        <dbReference type="ARBA" id="ARBA00023136"/>
    </source>
</evidence>
<dbReference type="SUPFAM" id="SSF161098">
    <property type="entry name" value="MetI-like"/>
    <property type="match status" value="1"/>
</dbReference>
<dbReference type="PROSITE" id="PS50928">
    <property type="entry name" value="ABC_TM1"/>
    <property type="match status" value="1"/>
</dbReference>
<evidence type="ECO:0000313" key="9">
    <source>
        <dbReference type="Proteomes" id="UP000243077"/>
    </source>
</evidence>
<dbReference type="RefSeq" id="WP_104913328.1">
    <property type="nucleotide sequence ID" value="NZ_CP026923.1"/>
</dbReference>
<feature type="transmembrane region" description="Helical" evidence="6">
    <location>
        <begin position="48"/>
        <end position="69"/>
    </location>
</feature>
<dbReference type="KEGG" id="psai:C3B54_11783"/>
<evidence type="ECO:0000313" key="8">
    <source>
        <dbReference type="EMBL" id="AVG23762.1"/>
    </source>
</evidence>
<accession>A0A2L2BQ73</accession>
<feature type="domain" description="ABC transmembrane type-1" evidence="7">
    <location>
        <begin position="15"/>
        <end position="196"/>
    </location>
</feature>